<evidence type="ECO:0000256" key="1">
    <source>
        <dbReference type="ARBA" id="ARBA00006484"/>
    </source>
</evidence>
<sequence length="170" mass="18226">MHALRRLLKSQTEAHADPKGASDARPTAFQMIEDEGLVGKLSDKVALVTGGTDGIGLEIVRTLGTGMKGGFTSRDVAKGEKVRNGSLVEDSSLRLEVVEGELKSLTSVIVGAEIILARTQILDVLVSNAARSFNSIFTDRFHEKTGIATTPKGYAEDRFEQQFGVSVGTY</sequence>
<protein>
    <submittedName>
        <fullName evidence="3">Uncharacterized protein</fullName>
    </submittedName>
</protein>
<dbReference type="AlphaFoldDB" id="A0A139I5L4"/>
<dbReference type="InterPro" id="IPR036291">
    <property type="entry name" value="NAD(P)-bd_dom_sf"/>
</dbReference>
<gene>
    <name evidence="3" type="ORF">AC579_9677</name>
</gene>
<dbReference type="EMBL" id="LFZO01000289">
    <property type="protein sequence ID" value="KXT10051.1"/>
    <property type="molecule type" value="Genomic_DNA"/>
</dbReference>
<organism evidence="3 4">
    <name type="scientific">Pseudocercospora musae</name>
    <dbReference type="NCBI Taxonomy" id="113226"/>
    <lineage>
        <taxon>Eukaryota</taxon>
        <taxon>Fungi</taxon>
        <taxon>Dikarya</taxon>
        <taxon>Ascomycota</taxon>
        <taxon>Pezizomycotina</taxon>
        <taxon>Dothideomycetes</taxon>
        <taxon>Dothideomycetidae</taxon>
        <taxon>Mycosphaerellales</taxon>
        <taxon>Mycosphaerellaceae</taxon>
        <taxon>Pseudocercospora</taxon>
    </lineage>
</organism>
<dbReference type="OrthoDB" id="446368at2759"/>
<keyword evidence="2" id="KW-0560">Oxidoreductase</keyword>
<dbReference type="InterPro" id="IPR002347">
    <property type="entry name" value="SDR_fam"/>
</dbReference>
<dbReference type="PANTHER" id="PTHR24320:SF272">
    <property type="entry name" value="NAD(P)-BINDING ROSSMANN-FOLD SUPERFAMILY PROTEIN"/>
    <property type="match status" value="1"/>
</dbReference>
<dbReference type="GO" id="GO:0016491">
    <property type="term" value="F:oxidoreductase activity"/>
    <property type="evidence" value="ECO:0007669"/>
    <property type="project" value="UniProtKB-KW"/>
</dbReference>
<dbReference type="PANTHER" id="PTHR24320">
    <property type="entry name" value="RETINOL DEHYDROGENASE"/>
    <property type="match status" value="1"/>
</dbReference>
<dbReference type="Gene3D" id="3.40.50.720">
    <property type="entry name" value="NAD(P)-binding Rossmann-like Domain"/>
    <property type="match status" value="1"/>
</dbReference>
<evidence type="ECO:0000313" key="4">
    <source>
        <dbReference type="Proteomes" id="UP000073492"/>
    </source>
</evidence>
<keyword evidence="4" id="KW-1185">Reference proteome</keyword>
<dbReference type="STRING" id="113226.A0A139I5L4"/>
<dbReference type="SUPFAM" id="SSF51735">
    <property type="entry name" value="NAD(P)-binding Rossmann-fold domains"/>
    <property type="match status" value="1"/>
</dbReference>
<evidence type="ECO:0000256" key="2">
    <source>
        <dbReference type="ARBA" id="ARBA00023002"/>
    </source>
</evidence>
<evidence type="ECO:0000313" key="3">
    <source>
        <dbReference type="EMBL" id="KXT10051.1"/>
    </source>
</evidence>
<proteinExistence type="inferred from homology"/>
<accession>A0A139I5L4</accession>
<reference evidence="3 4" key="1">
    <citation type="submission" date="2015-07" db="EMBL/GenBank/DDBJ databases">
        <title>Comparative genomics of the Sigatoka disease complex on banana suggests a link between parallel evolutionary changes in Pseudocercospora fijiensis and Pseudocercospora eumusae and increased virulence on the banana host.</title>
        <authorList>
            <person name="Chang T.-C."/>
            <person name="Salvucci A."/>
            <person name="Crous P.W."/>
            <person name="Stergiopoulos I."/>
        </authorList>
    </citation>
    <scope>NUCLEOTIDE SEQUENCE [LARGE SCALE GENOMIC DNA]</scope>
    <source>
        <strain evidence="3 4">CBS 116634</strain>
    </source>
</reference>
<comment type="similarity">
    <text evidence="1">Belongs to the short-chain dehydrogenases/reductases (SDR) family.</text>
</comment>
<name>A0A139I5L4_9PEZI</name>
<dbReference type="PRINTS" id="PR00081">
    <property type="entry name" value="GDHRDH"/>
</dbReference>
<comment type="caution">
    <text evidence="3">The sequence shown here is derived from an EMBL/GenBank/DDBJ whole genome shotgun (WGS) entry which is preliminary data.</text>
</comment>
<dbReference type="Pfam" id="PF00106">
    <property type="entry name" value="adh_short"/>
    <property type="match status" value="1"/>
</dbReference>
<dbReference type="Proteomes" id="UP000073492">
    <property type="component" value="Unassembled WGS sequence"/>
</dbReference>